<dbReference type="Pfam" id="PF02737">
    <property type="entry name" value="3HCDH_N"/>
    <property type="match status" value="1"/>
</dbReference>
<proteinExistence type="inferred from homology"/>
<evidence type="ECO:0000256" key="8">
    <source>
        <dbReference type="ARBA" id="ARBA00023027"/>
    </source>
</evidence>
<reference evidence="15" key="1">
    <citation type="submission" date="2015-03" db="EMBL/GenBank/DDBJ databases">
        <authorList>
            <consortium name="Pathogen Informatics"/>
        </authorList>
    </citation>
    <scope>NUCLEOTIDE SEQUENCE [LARGE SCALE GENOMIC DNA]</scope>
    <source>
        <strain evidence="15">NCTC11134</strain>
    </source>
</reference>
<dbReference type="InterPro" id="IPR008927">
    <property type="entry name" value="6-PGluconate_DH-like_C_sf"/>
</dbReference>
<comment type="subcellular location">
    <subcellularLocation>
        <location evidence="1">Cytoplasm</location>
    </subcellularLocation>
</comment>
<dbReference type="GO" id="GO:0050104">
    <property type="term" value="F:L-gulonate 3-dehydrogenase activity"/>
    <property type="evidence" value="ECO:0007669"/>
    <property type="project" value="UniProtKB-EC"/>
</dbReference>
<dbReference type="KEGG" id="nfr:ERS450000_02064"/>
<comment type="pathway">
    <text evidence="2">Lipid metabolism; butanoate metabolism.</text>
</comment>
<evidence type="ECO:0000256" key="9">
    <source>
        <dbReference type="ARBA" id="ARBA00038962"/>
    </source>
</evidence>
<feature type="domain" description="3-hydroxyacyl-CoA dehydrogenase C-terminal" evidence="12">
    <location>
        <begin position="194"/>
        <end position="291"/>
    </location>
</feature>
<dbReference type="InterPro" id="IPR013328">
    <property type="entry name" value="6PGD_dom2"/>
</dbReference>
<dbReference type="Pfam" id="PF00725">
    <property type="entry name" value="3HCDH"/>
    <property type="match status" value="1"/>
</dbReference>
<feature type="site" description="Important for catalytic activity" evidence="11">
    <location>
        <position position="148"/>
    </location>
</feature>
<evidence type="ECO:0000256" key="1">
    <source>
        <dbReference type="ARBA" id="ARBA00004496"/>
    </source>
</evidence>
<dbReference type="PANTHER" id="PTHR48075:SF1">
    <property type="entry name" value="LAMBDA-CRYSTALLIN HOMOLOG"/>
    <property type="match status" value="1"/>
</dbReference>
<dbReference type="PANTHER" id="PTHR48075">
    <property type="entry name" value="3-HYDROXYACYL-COA DEHYDROGENASE FAMILY PROTEIN"/>
    <property type="match status" value="1"/>
</dbReference>
<keyword evidence="7 14" id="KW-0560">Oxidoreductase</keyword>
<dbReference type="Gene3D" id="3.40.50.720">
    <property type="entry name" value="NAD(P)-binding Rossmann-like Domain"/>
    <property type="match status" value="1"/>
</dbReference>
<dbReference type="InterPro" id="IPR006108">
    <property type="entry name" value="3HC_DH_C"/>
</dbReference>
<evidence type="ECO:0000256" key="4">
    <source>
        <dbReference type="ARBA" id="ARBA00011738"/>
    </source>
</evidence>
<evidence type="ECO:0000256" key="7">
    <source>
        <dbReference type="ARBA" id="ARBA00023002"/>
    </source>
</evidence>
<evidence type="ECO:0000256" key="6">
    <source>
        <dbReference type="ARBA" id="ARBA00022553"/>
    </source>
</evidence>
<dbReference type="EC" id="1.1.1.45" evidence="9"/>
<evidence type="ECO:0000256" key="2">
    <source>
        <dbReference type="ARBA" id="ARBA00005086"/>
    </source>
</evidence>
<keyword evidence="8" id="KW-0520">NAD</keyword>
<dbReference type="NCBIfam" id="NF006125">
    <property type="entry name" value="PRK08269.1"/>
    <property type="match status" value="1"/>
</dbReference>
<dbReference type="SUPFAM" id="SSF48179">
    <property type="entry name" value="6-phosphogluconate dehydrogenase C-terminal domain-like"/>
    <property type="match status" value="1"/>
</dbReference>
<evidence type="ECO:0000259" key="12">
    <source>
        <dbReference type="Pfam" id="PF00725"/>
    </source>
</evidence>
<dbReference type="Gene3D" id="1.10.1040.10">
    <property type="entry name" value="N-(1-d-carboxylethyl)-l-norvaline Dehydrogenase, domain 2"/>
    <property type="match status" value="1"/>
</dbReference>
<dbReference type="InterPro" id="IPR022694">
    <property type="entry name" value="3-OHacyl-CoA_DH"/>
</dbReference>
<evidence type="ECO:0000256" key="10">
    <source>
        <dbReference type="ARBA" id="ARBA00042709"/>
    </source>
</evidence>
<comment type="similarity">
    <text evidence="3">Belongs to the 3-hydroxyacyl-CoA dehydrogenase family.</text>
</comment>
<dbReference type="Proteomes" id="UP000057820">
    <property type="component" value="Chromosome 1"/>
</dbReference>
<name>A0A0H5NNQ3_NOCFR</name>
<accession>A0A0H5NNQ3</accession>
<protein>
    <recommendedName>
        <fullName evidence="10">L-gulonate 3-dehydrogenase</fullName>
        <ecNumber evidence="9">1.1.1.45</ecNumber>
    </recommendedName>
    <alternativeName>
        <fullName evidence="10">L-gulonate 3-dehydrogenase</fullName>
    </alternativeName>
</protein>
<evidence type="ECO:0000256" key="11">
    <source>
        <dbReference type="PIRSR" id="PIRSR000105-1"/>
    </source>
</evidence>
<dbReference type="SUPFAM" id="SSF51735">
    <property type="entry name" value="NAD(P)-binding Rossmann-fold domains"/>
    <property type="match status" value="1"/>
</dbReference>
<comment type="subunit">
    <text evidence="4">Homodimer.</text>
</comment>
<dbReference type="PIRSF" id="PIRSF000105">
    <property type="entry name" value="HCDH"/>
    <property type="match status" value="1"/>
</dbReference>
<organism evidence="14 15">
    <name type="scientific">Nocardia farcinica</name>
    <dbReference type="NCBI Taxonomy" id="37329"/>
    <lineage>
        <taxon>Bacteria</taxon>
        <taxon>Bacillati</taxon>
        <taxon>Actinomycetota</taxon>
        <taxon>Actinomycetes</taxon>
        <taxon>Mycobacteriales</taxon>
        <taxon>Nocardiaceae</taxon>
        <taxon>Nocardia</taxon>
    </lineage>
</organism>
<dbReference type="AlphaFoldDB" id="A0A0H5NNQ3"/>
<feature type="domain" description="3-hydroxyacyl-CoA dehydrogenase NAD binding" evidence="13">
    <location>
        <begin position="5"/>
        <end position="190"/>
    </location>
</feature>
<keyword evidence="5" id="KW-0963">Cytoplasm</keyword>
<gene>
    <name evidence="14" type="primary">paaH_2</name>
    <name evidence="14" type="ORF">ERS450000_02064</name>
</gene>
<evidence type="ECO:0000313" key="14">
    <source>
        <dbReference type="EMBL" id="CRY76867.1"/>
    </source>
</evidence>
<dbReference type="InterPro" id="IPR036291">
    <property type="entry name" value="NAD(P)-bd_dom_sf"/>
</dbReference>
<evidence type="ECO:0000259" key="13">
    <source>
        <dbReference type="Pfam" id="PF02737"/>
    </source>
</evidence>
<keyword evidence="6" id="KW-0597">Phosphoprotein</keyword>
<dbReference type="RefSeq" id="WP_060592220.1">
    <property type="nucleotide sequence ID" value="NZ_CP031418.1"/>
</dbReference>
<sequence length="347" mass="37044">MTGVVAVVGAGRMGQGIAAALGFGKVEVIVVDLRDRGDAGEAYRAAARAEIRSSLARKVRLGLLADADLPEVLDRIRVVSRDAAADAMAQARLVFEAVPEVLAVKRAALSWIESVVGPDTPIASTTSSFLVSRLAEFVARPDRLLNAHWLNPADLMPLVEVSPSAATTPEVVEATCELLSAVGKTPVVCAASPGYIVPRLQVLVMNEAVRMVEEGVADAAEIDRAVRIGFGSRFAVLGLLEFIDWGGCDTLFHASTYLRDELGERFAPAPLVERSMADRRPGTADGGGFYDIAPAARDDYRTRRIADFAQVLDATGQLHRYDDLPRRNGRAVAEVLSARPAGGSQDR</sequence>
<evidence type="ECO:0000313" key="15">
    <source>
        <dbReference type="Proteomes" id="UP000057820"/>
    </source>
</evidence>
<evidence type="ECO:0000256" key="5">
    <source>
        <dbReference type="ARBA" id="ARBA00022490"/>
    </source>
</evidence>
<dbReference type="GO" id="GO:0005737">
    <property type="term" value="C:cytoplasm"/>
    <property type="evidence" value="ECO:0007669"/>
    <property type="project" value="UniProtKB-SubCell"/>
</dbReference>
<dbReference type="GO" id="GO:0006631">
    <property type="term" value="P:fatty acid metabolic process"/>
    <property type="evidence" value="ECO:0007669"/>
    <property type="project" value="InterPro"/>
</dbReference>
<evidence type="ECO:0000256" key="3">
    <source>
        <dbReference type="ARBA" id="ARBA00009463"/>
    </source>
</evidence>
<dbReference type="GO" id="GO:0070403">
    <property type="term" value="F:NAD+ binding"/>
    <property type="evidence" value="ECO:0007669"/>
    <property type="project" value="InterPro"/>
</dbReference>
<dbReference type="InterPro" id="IPR006176">
    <property type="entry name" value="3-OHacyl-CoA_DH_NAD-bd"/>
</dbReference>
<dbReference type="EMBL" id="LN868938">
    <property type="protein sequence ID" value="CRY76867.1"/>
    <property type="molecule type" value="Genomic_DNA"/>
</dbReference>